<dbReference type="AlphaFoldDB" id="A0A0R1DN38"/>
<reference evidence="1 2" key="1">
    <citation type="journal article" date="2007" name="Nature">
        <title>Evolution of genes and genomes on the Drosophila phylogeny.</title>
        <authorList>
            <consortium name="Drosophila 12 Genomes Consortium"/>
            <person name="Clark A.G."/>
            <person name="Eisen M.B."/>
            <person name="Smith D.R."/>
            <person name="Bergman C.M."/>
            <person name="Oliver B."/>
            <person name="Markow T.A."/>
            <person name="Kaufman T.C."/>
            <person name="Kellis M."/>
            <person name="Gelbart W."/>
            <person name="Iyer V.N."/>
            <person name="Pollard D.A."/>
            <person name="Sackton T.B."/>
            <person name="Larracuente A.M."/>
            <person name="Singh N.D."/>
            <person name="Abad J.P."/>
            <person name="Abt D.N."/>
            <person name="Adryan B."/>
            <person name="Aguade M."/>
            <person name="Akashi H."/>
            <person name="Anderson W.W."/>
            <person name="Aquadro C.F."/>
            <person name="Ardell D.H."/>
            <person name="Arguello R."/>
            <person name="Artieri C.G."/>
            <person name="Barbash D.A."/>
            <person name="Barker D."/>
            <person name="Barsanti P."/>
            <person name="Batterham P."/>
            <person name="Batzoglou S."/>
            <person name="Begun D."/>
            <person name="Bhutkar A."/>
            <person name="Blanco E."/>
            <person name="Bosak S.A."/>
            <person name="Bradley R.K."/>
            <person name="Brand A.D."/>
            <person name="Brent M.R."/>
            <person name="Brooks A.N."/>
            <person name="Brown R.H."/>
            <person name="Butlin R.K."/>
            <person name="Caggese C."/>
            <person name="Calvi B.R."/>
            <person name="Bernardo de Carvalho A."/>
            <person name="Caspi A."/>
            <person name="Castrezana S."/>
            <person name="Celniker S.E."/>
            <person name="Chang J.L."/>
            <person name="Chapple C."/>
            <person name="Chatterji S."/>
            <person name="Chinwalla A."/>
            <person name="Civetta A."/>
            <person name="Clifton S.W."/>
            <person name="Comeron J.M."/>
            <person name="Costello J.C."/>
            <person name="Coyne J.A."/>
            <person name="Daub J."/>
            <person name="David R.G."/>
            <person name="Delcher A.L."/>
            <person name="Delehaunty K."/>
            <person name="Do C.B."/>
            <person name="Ebling H."/>
            <person name="Edwards K."/>
            <person name="Eickbush T."/>
            <person name="Evans J.D."/>
            <person name="Filipski A."/>
            <person name="Findeiss S."/>
            <person name="Freyhult E."/>
            <person name="Fulton L."/>
            <person name="Fulton R."/>
            <person name="Garcia A.C."/>
            <person name="Gardiner A."/>
            <person name="Garfield D.A."/>
            <person name="Garvin B.E."/>
            <person name="Gibson G."/>
            <person name="Gilbert D."/>
            <person name="Gnerre S."/>
            <person name="Godfrey J."/>
            <person name="Good R."/>
            <person name="Gotea V."/>
            <person name="Gravely B."/>
            <person name="Greenberg A.J."/>
            <person name="Griffiths-Jones S."/>
            <person name="Gross S."/>
            <person name="Guigo R."/>
            <person name="Gustafson E.A."/>
            <person name="Haerty W."/>
            <person name="Hahn M.W."/>
            <person name="Halligan D.L."/>
            <person name="Halpern A.L."/>
            <person name="Halter G.M."/>
            <person name="Han M.V."/>
            <person name="Heger A."/>
            <person name="Hillier L."/>
            <person name="Hinrichs A.S."/>
            <person name="Holmes I."/>
            <person name="Hoskins R.A."/>
            <person name="Hubisz M.J."/>
            <person name="Hultmark D."/>
            <person name="Huntley M.A."/>
            <person name="Jaffe D.B."/>
            <person name="Jagadeeshan S."/>
            <person name="Jeck W.R."/>
            <person name="Johnson J."/>
            <person name="Jones C.D."/>
            <person name="Jordan W.C."/>
            <person name="Karpen G.H."/>
            <person name="Kataoka E."/>
            <person name="Keightley P.D."/>
            <person name="Kheradpour P."/>
            <person name="Kirkness E.F."/>
            <person name="Koerich L.B."/>
            <person name="Kristiansen K."/>
            <person name="Kudrna D."/>
            <person name="Kulathinal R.J."/>
            <person name="Kumar S."/>
            <person name="Kwok R."/>
            <person name="Lander E."/>
            <person name="Langley C.H."/>
            <person name="Lapoint R."/>
            <person name="Lazzaro B.P."/>
            <person name="Lee S.J."/>
            <person name="Levesque L."/>
            <person name="Li R."/>
            <person name="Lin C.F."/>
            <person name="Lin M.F."/>
            <person name="Lindblad-Toh K."/>
            <person name="Llopart A."/>
            <person name="Long M."/>
            <person name="Low L."/>
            <person name="Lozovsky E."/>
            <person name="Lu J."/>
            <person name="Luo M."/>
            <person name="Machado C.A."/>
            <person name="Makalowski W."/>
            <person name="Marzo M."/>
            <person name="Matsuda M."/>
            <person name="Matzkin L."/>
            <person name="McAllister B."/>
            <person name="McBride C.S."/>
            <person name="McKernan B."/>
            <person name="McKernan K."/>
            <person name="Mendez-Lago M."/>
            <person name="Minx P."/>
            <person name="Mollenhauer M.U."/>
            <person name="Montooth K."/>
            <person name="Mount S.M."/>
            <person name="Mu X."/>
            <person name="Myers E."/>
            <person name="Negre B."/>
            <person name="Newfeld S."/>
            <person name="Nielsen R."/>
            <person name="Noor M.A."/>
            <person name="O'Grady P."/>
            <person name="Pachter L."/>
            <person name="Papaceit M."/>
            <person name="Parisi M.J."/>
            <person name="Parisi M."/>
            <person name="Parts L."/>
            <person name="Pedersen J.S."/>
            <person name="Pesole G."/>
            <person name="Phillippy A.M."/>
            <person name="Ponting C.P."/>
            <person name="Pop M."/>
            <person name="Porcelli D."/>
            <person name="Powell J.R."/>
            <person name="Prohaska S."/>
            <person name="Pruitt K."/>
            <person name="Puig M."/>
            <person name="Quesneville H."/>
            <person name="Ram K.R."/>
            <person name="Rand D."/>
            <person name="Rasmussen M.D."/>
            <person name="Reed L.K."/>
            <person name="Reenan R."/>
            <person name="Reily A."/>
            <person name="Remington K.A."/>
            <person name="Rieger T.T."/>
            <person name="Ritchie M.G."/>
            <person name="Robin C."/>
            <person name="Rogers Y.H."/>
            <person name="Rohde C."/>
            <person name="Rozas J."/>
            <person name="Rubenfield M.J."/>
            <person name="Ruiz A."/>
            <person name="Russo S."/>
            <person name="Salzberg S.L."/>
            <person name="Sanchez-Gracia A."/>
            <person name="Saranga D.J."/>
            <person name="Sato H."/>
            <person name="Schaeffer S.W."/>
            <person name="Schatz M.C."/>
            <person name="Schlenke T."/>
            <person name="Schwartz R."/>
            <person name="Segarra C."/>
            <person name="Singh R.S."/>
            <person name="Sirot L."/>
            <person name="Sirota M."/>
            <person name="Sisneros N.B."/>
            <person name="Smith C.D."/>
            <person name="Smith T.F."/>
            <person name="Spieth J."/>
            <person name="Stage D.E."/>
            <person name="Stark A."/>
            <person name="Stephan W."/>
            <person name="Strausberg R.L."/>
            <person name="Strempel S."/>
            <person name="Sturgill D."/>
            <person name="Sutton G."/>
            <person name="Sutton G.G."/>
            <person name="Tao W."/>
            <person name="Teichmann S."/>
            <person name="Tobari Y.N."/>
            <person name="Tomimura Y."/>
            <person name="Tsolas J.M."/>
            <person name="Valente V.L."/>
            <person name="Venter E."/>
            <person name="Venter J.C."/>
            <person name="Vicario S."/>
            <person name="Vieira F.G."/>
            <person name="Vilella A.J."/>
            <person name="Villasante A."/>
            <person name="Walenz B."/>
            <person name="Wang J."/>
            <person name="Wasserman M."/>
            <person name="Watts T."/>
            <person name="Wilson D."/>
            <person name="Wilson R.K."/>
            <person name="Wing R.A."/>
            <person name="Wolfner M.F."/>
            <person name="Wong A."/>
            <person name="Wong G.K."/>
            <person name="Wu C.I."/>
            <person name="Wu G."/>
            <person name="Yamamoto D."/>
            <person name="Yang H.P."/>
            <person name="Yang S.P."/>
            <person name="Yorke J.A."/>
            <person name="Yoshida K."/>
            <person name="Zdobnov E."/>
            <person name="Zhang P."/>
            <person name="Zhang Y."/>
            <person name="Zimin A.V."/>
            <person name="Baldwin J."/>
            <person name="Abdouelleil A."/>
            <person name="Abdulkadir J."/>
            <person name="Abebe A."/>
            <person name="Abera B."/>
            <person name="Abreu J."/>
            <person name="Acer S.C."/>
            <person name="Aftuck L."/>
            <person name="Alexander A."/>
            <person name="An P."/>
            <person name="Anderson E."/>
            <person name="Anderson S."/>
            <person name="Arachi H."/>
            <person name="Azer M."/>
            <person name="Bachantsang P."/>
            <person name="Barry A."/>
            <person name="Bayul T."/>
            <person name="Berlin A."/>
            <person name="Bessette D."/>
            <person name="Bloom T."/>
            <person name="Blye J."/>
            <person name="Boguslavskiy L."/>
            <person name="Bonnet C."/>
            <person name="Boukhgalter B."/>
            <person name="Bourzgui I."/>
            <person name="Brown A."/>
            <person name="Cahill P."/>
            <person name="Channer S."/>
            <person name="Cheshatsang Y."/>
            <person name="Chuda L."/>
            <person name="Citroen M."/>
            <person name="Collymore A."/>
            <person name="Cooke P."/>
            <person name="Costello M."/>
            <person name="D'Aco K."/>
            <person name="Daza R."/>
            <person name="De Haan G."/>
            <person name="DeGray S."/>
            <person name="DeMaso C."/>
            <person name="Dhargay N."/>
            <person name="Dooley K."/>
            <person name="Dooley E."/>
            <person name="Doricent M."/>
            <person name="Dorje P."/>
            <person name="Dorjee K."/>
            <person name="Dupes A."/>
            <person name="Elong R."/>
            <person name="Falk J."/>
            <person name="Farina A."/>
            <person name="Faro S."/>
            <person name="Ferguson D."/>
            <person name="Fisher S."/>
            <person name="Foley C.D."/>
            <person name="Franke A."/>
            <person name="Friedrich D."/>
            <person name="Gadbois L."/>
            <person name="Gearin G."/>
            <person name="Gearin C.R."/>
            <person name="Giannoukos G."/>
            <person name="Goode T."/>
            <person name="Graham J."/>
            <person name="Grandbois E."/>
            <person name="Grewal S."/>
            <person name="Gyaltsen K."/>
            <person name="Hafez N."/>
            <person name="Hagos B."/>
            <person name="Hall J."/>
            <person name="Henson C."/>
            <person name="Hollinger A."/>
            <person name="Honan T."/>
            <person name="Huard M.D."/>
            <person name="Hughes L."/>
            <person name="Hurhula B."/>
            <person name="Husby M.E."/>
            <person name="Kamat A."/>
            <person name="Kanga B."/>
            <person name="Kashin S."/>
            <person name="Khazanovich D."/>
            <person name="Kisner P."/>
            <person name="Lance K."/>
            <person name="Lara M."/>
            <person name="Lee W."/>
            <person name="Lennon N."/>
            <person name="Letendre F."/>
            <person name="LeVine R."/>
            <person name="Lipovsky A."/>
            <person name="Liu X."/>
            <person name="Liu J."/>
            <person name="Liu S."/>
            <person name="Lokyitsang T."/>
            <person name="Lokyitsang Y."/>
            <person name="Lubonja R."/>
            <person name="Lui A."/>
            <person name="MacDonald P."/>
            <person name="Magnisalis V."/>
            <person name="Maru K."/>
            <person name="Matthews C."/>
            <person name="McCusker W."/>
            <person name="McDonough S."/>
            <person name="Mehta T."/>
            <person name="Meldrim J."/>
            <person name="Meneus L."/>
            <person name="Mihai O."/>
            <person name="Mihalev A."/>
            <person name="Mihova T."/>
            <person name="Mittelman R."/>
            <person name="Mlenga V."/>
            <person name="Montmayeur A."/>
            <person name="Mulrain L."/>
            <person name="Navidi A."/>
            <person name="Naylor J."/>
            <person name="Negash T."/>
            <person name="Nguyen T."/>
            <person name="Nguyen N."/>
            <person name="Nicol R."/>
            <person name="Norbu C."/>
            <person name="Norbu N."/>
            <person name="Novod N."/>
            <person name="O'Neill B."/>
            <person name="Osman S."/>
            <person name="Markiewicz E."/>
            <person name="Oyono O.L."/>
            <person name="Patti C."/>
            <person name="Phunkhang P."/>
            <person name="Pierre F."/>
            <person name="Priest M."/>
            <person name="Raghuraman S."/>
            <person name="Rege F."/>
            <person name="Reyes R."/>
            <person name="Rise C."/>
            <person name="Rogov P."/>
            <person name="Ross K."/>
            <person name="Ryan E."/>
            <person name="Settipalli S."/>
            <person name="Shea T."/>
            <person name="Sherpa N."/>
            <person name="Shi L."/>
            <person name="Shih D."/>
            <person name="Sparrow T."/>
            <person name="Spaulding J."/>
            <person name="Stalker J."/>
            <person name="Stange-Thomann N."/>
            <person name="Stavropoulos S."/>
            <person name="Stone C."/>
            <person name="Strader C."/>
            <person name="Tesfaye S."/>
            <person name="Thomson T."/>
            <person name="Thoulutsang Y."/>
            <person name="Thoulutsang D."/>
            <person name="Topham K."/>
            <person name="Topping I."/>
            <person name="Tsamla T."/>
            <person name="Vassiliev H."/>
            <person name="Vo A."/>
            <person name="Wangchuk T."/>
            <person name="Wangdi T."/>
            <person name="Weiand M."/>
            <person name="Wilkinson J."/>
            <person name="Wilson A."/>
            <person name="Yadav S."/>
            <person name="Young G."/>
            <person name="Yu Q."/>
            <person name="Zembek L."/>
            <person name="Zhong D."/>
            <person name="Zimmer A."/>
            <person name="Zwirko Z."/>
            <person name="Jaffe D.B."/>
            <person name="Alvarez P."/>
            <person name="Brockman W."/>
            <person name="Butler J."/>
            <person name="Chin C."/>
            <person name="Gnerre S."/>
            <person name="Grabherr M."/>
            <person name="Kleber M."/>
            <person name="Mauceli E."/>
            <person name="MacCallum I."/>
        </authorList>
    </citation>
    <scope>NUCLEOTIDE SEQUENCE [LARGE SCALE GENOMIC DNA]</scope>
    <source>
        <strain evidence="2">Tai18E2 / Tucson 14021-0261.01</strain>
    </source>
</reference>
<dbReference type="EMBL" id="CM000157">
    <property type="protein sequence ID" value="KRJ98680.1"/>
    <property type="molecule type" value="Genomic_DNA"/>
</dbReference>
<organism evidence="1 2">
    <name type="scientific">Drosophila yakuba</name>
    <name type="common">Fruit fly</name>
    <dbReference type="NCBI Taxonomy" id="7245"/>
    <lineage>
        <taxon>Eukaryota</taxon>
        <taxon>Metazoa</taxon>
        <taxon>Ecdysozoa</taxon>
        <taxon>Arthropoda</taxon>
        <taxon>Hexapoda</taxon>
        <taxon>Insecta</taxon>
        <taxon>Pterygota</taxon>
        <taxon>Neoptera</taxon>
        <taxon>Endopterygota</taxon>
        <taxon>Diptera</taxon>
        <taxon>Brachycera</taxon>
        <taxon>Muscomorpha</taxon>
        <taxon>Ephydroidea</taxon>
        <taxon>Drosophilidae</taxon>
        <taxon>Drosophila</taxon>
        <taxon>Sophophora</taxon>
    </lineage>
</organism>
<evidence type="ECO:0000313" key="1">
    <source>
        <dbReference type="EMBL" id="KRJ98680.1"/>
    </source>
</evidence>
<dbReference type="KEGG" id="dya:Dyak_GE28920"/>
<sequence length="83" mass="8998">MSPHKPVAWWRGGNPLDVQPATCHVIPITNNSCNGSSLSPAAEPRRNPAGTRISQSVEITTHLGQLSTPVRYRILAPNTRGME</sequence>
<dbReference type="Proteomes" id="UP000002282">
    <property type="component" value="Chromosome 2L"/>
</dbReference>
<name>A0A0R1DN38_DROYA</name>
<accession>A0A0R1DN38</accession>
<reference evidence="1 2" key="2">
    <citation type="journal article" date="2007" name="PLoS Biol.">
        <title>Principles of genome evolution in the Drosophila melanogaster species group.</title>
        <authorList>
            <person name="Ranz J.M."/>
            <person name="Maurin D."/>
            <person name="Chan Y.S."/>
            <person name="von Grotthuss M."/>
            <person name="Hillier L.W."/>
            <person name="Roote J."/>
            <person name="Ashburner M."/>
            <person name="Bergman C.M."/>
        </authorList>
    </citation>
    <scope>NUCLEOTIDE SEQUENCE [LARGE SCALE GENOMIC DNA]</scope>
    <source>
        <strain evidence="2">Tai18E2 / Tucson 14021-0261.01</strain>
    </source>
</reference>
<proteinExistence type="predicted"/>
<evidence type="ECO:0000313" key="2">
    <source>
        <dbReference type="Proteomes" id="UP000002282"/>
    </source>
</evidence>
<keyword evidence="2" id="KW-1185">Reference proteome</keyword>
<protein>
    <submittedName>
        <fullName evidence="1">Uncharacterized protein</fullName>
    </submittedName>
</protein>
<gene>
    <name evidence="1" type="primary">Dyak\GE28920</name>
    <name evidence="1" type="synonym">GE28920</name>
    <name evidence="1" type="ORF">Dyak_GE28920</name>
</gene>